<comment type="caution">
    <text evidence="7">The sequence shown here is derived from an EMBL/GenBank/DDBJ whole genome shotgun (WGS) entry which is preliminary data.</text>
</comment>
<name>A0A9D3Z3X8_DREPO</name>
<accession>A0A9D3Z3X8</accession>
<dbReference type="AlphaFoldDB" id="A0A9D3Z3X8"/>
<keyword evidence="3" id="KW-0675">Receptor</keyword>
<dbReference type="Gene3D" id="1.20.1070.10">
    <property type="entry name" value="Rhodopsin 7-helix transmembrane proteins"/>
    <property type="match status" value="1"/>
</dbReference>
<dbReference type="GO" id="GO:0005886">
    <property type="term" value="C:plasma membrane"/>
    <property type="evidence" value="ECO:0007669"/>
    <property type="project" value="TreeGrafter"/>
</dbReference>
<keyword evidence="6" id="KW-0812">Transmembrane</keyword>
<sequence>MSSKKRRMERTELDKTQTSRYDSSDAKNDATCEGKSQTNDMQQKEDGLNTVSIKYTLIMLVIAAVYLISLLPFFIIVILNAFLKMKDSAQGGALVAYEIGARSQYLPCAINAIIYRFFNSQFRKYYRSKLLLCNRCKVSNDNLLSSSDTTVTTKF</sequence>
<comment type="subcellular location">
    <subcellularLocation>
        <location evidence="1">Membrane</location>
        <topology evidence="1">Multi-pass membrane protein</topology>
    </subcellularLocation>
</comment>
<feature type="transmembrane region" description="Helical" evidence="6">
    <location>
        <begin position="57"/>
        <end position="79"/>
    </location>
</feature>
<evidence type="ECO:0000256" key="2">
    <source>
        <dbReference type="ARBA" id="ARBA00023040"/>
    </source>
</evidence>
<reference evidence="7" key="2">
    <citation type="submission" date="2020-11" db="EMBL/GenBank/DDBJ databases">
        <authorList>
            <person name="McCartney M.A."/>
            <person name="Auch B."/>
            <person name="Kono T."/>
            <person name="Mallez S."/>
            <person name="Becker A."/>
            <person name="Gohl D.M."/>
            <person name="Silverstein K.A.T."/>
            <person name="Koren S."/>
            <person name="Bechman K.B."/>
            <person name="Herman A."/>
            <person name="Abrahante J.E."/>
            <person name="Garbe J."/>
        </authorList>
    </citation>
    <scope>NUCLEOTIDE SEQUENCE</scope>
    <source>
        <strain evidence="7">Duluth1</strain>
        <tissue evidence="7">Whole animal</tissue>
    </source>
</reference>
<gene>
    <name evidence="7" type="ORF">DPMN_071083</name>
</gene>
<evidence type="ECO:0000256" key="6">
    <source>
        <dbReference type="SAM" id="Phobius"/>
    </source>
</evidence>
<evidence type="ECO:0000313" key="7">
    <source>
        <dbReference type="EMBL" id="KAH3711414.1"/>
    </source>
</evidence>
<evidence type="ECO:0000256" key="4">
    <source>
        <dbReference type="ARBA" id="ARBA00023224"/>
    </source>
</evidence>
<organism evidence="7 8">
    <name type="scientific">Dreissena polymorpha</name>
    <name type="common">Zebra mussel</name>
    <name type="synonym">Mytilus polymorpha</name>
    <dbReference type="NCBI Taxonomy" id="45954"/>
    <lineage>
        <taxon>Eukaryota</taxon>
        <taxon>Metazoa</taxon>
        <taxon>Spiralia</taxon>
        <taxon>Lophotrochozoa</taxon>
        <taxon>Mollusca</taxon>
        <taxon>Bivalvia</taxon>
        <taxon>Autobranchia</taxon>
        <taxon>Heteroconchia</taxon>
        <taxon>Euheterodonta</taxon>
        <taxon>Imparidentia</taxon>
        <taxon>Neoheterodontei</taxon>
        <taxon>Myida</taxon>
        <taxon>Dreissenoidea</taxon>
        <taxon>Dreissenidae</taxon>
        <taxon>Dreissena</taxon>
    </lineage>
</organism>
<evidence type="ECO:0000313" key="8">
    <source>
        <dbReference type="Proteomes" id="UP000828390"/>
    </source>
</evidence>
<keyword evidence="2" id="KW-0297">G-protein coupled receptor</keyword>
<protein>
    <recommendedName>
        <fullName evidence="9">G-protein coupled receptors family 1 profile domain-containing protein</fullName>
    </recommendedName>
</protein>
<dbReference type="Proteomes" id="UP000828390">
    <property type="component" value="Unassembled WGS sequence"/>
</dbReference>
<keyword evidence="6" id="KW-0472">Membrane</keyword>
<reference evidence="7" key="1">
    <citation type="journal article" date="2019" name="bioRxiv">
        <title>The Genome of the Zebra Mussel, Dreissena polymorpha: A Resource for Invasive Species Research.</title>
        <authorList>
            <person name="McCartney M.A."/>
            <person name="Auch B."/>
            <person name="Kono T."/>
            <person name="Mallez S."/>
            <person name="Zhang Y."/>
            <person name="Obille A."/>
            <person name="Becker A."/>
            <person name="Abrahante J.E."/>
            <person name="Garbe J."/>
            <person name="Badalamenti J.P."/>
            <person name="Herman A."/>
            <person name="Mangelson H."/>
            <person name="Liachko I."/>
            <person name="Sullivan S."/>
            <person name="Sone E.D."/>
            <person name="Koren S."/>
            <person name="Silverstein K.A.T."/>
            <person name="Beckman K.B."/>
            <person name="Gohl D.M."/>
        </authorList>
    </citation>
    <scope>NUCLEOTIDE SEQUENCE</scope>
    <source>
        <strain evidence="7">Duluth1</strain>
        <tissue evidence="7">Whole animal</tissue>
    </source>
</reference>
<feature type="region of interest" description="Disordered" evidence="5">
    <location>
        <begin position="1"/>
        <end position="43"/>
    </location>
</feature>
<evidence type="ECO:0008006" key="9">
    <source>
        <dbReference type="Google" id="ProtNLM"/>
    </source>
</evidence>
<evidence type="ECO:0000256" key="3">
    <source>
        <dbReference type="ARBA" id="ARBA00023170"/>
    </source>
</evidence>
<keyword evidence="6" id="KW-1133">Transmembrane helix</keyword>
<evidence type="ECO:0000256" key="1">
    <source>
        <dbReference type="ARBA" id="ARBA00004141"/>
    </source>
</evidence>
<dbReference type="PANTHER" id="PTHR24248">
    <property type="entry name" value="ADRENERGIC RECEPTOR-RELATED G-PROTEIN COUPLED RECEPTOR"/>
    <property type="match status" value="1"/>
</dbReference>
<keyword evidence="4" id="KW-0807">Transducer</keyword>
<dbReference type="GO" id="GO:0004930">
    <property type="term" value="F:G protein-coupled receptor activity"/>
    <property type="evidence" value="ECO:0007669"/>
    <property type="project" value="UniProtKB-KW"/>
</dbReference>
<feature type="transmembrane region" description="Helical" evidence="6">
    <location>
        <begin position="99"/>
        <end position="118"/>
    </location>
</feature>
<keyword evidence="8" id="KW-1185">Reference proteome</keyword>
<dbReference type="SUPFAM" id="SSF81321">
    <property type="entry name" value="Family A G protein-coupled receptor-like"/>
    <property type="match status" value="1"/>
</dbReference>
<dbReference type="EMBL" id="JAIWYP010000014">
    <property type="protein sequence ID" value="KAH3711414.1"/>
    <property type="molecule type" value="Genomic_DNA"/>
</dbReference>
<proteinExistence type="predicted"/>
<feature type="compositionally biased region" description="Basic and acidic residues" evidence="5">
    <location>
        <begin position="9"/>
        <end position="32"/>
    </location>
</feature>
<evidence type="ECO:0000256" key="5">
    <source>
        <dbReference type="SAM" id="MobiDB-lite"/>
    </source>
</evidence>